<reference evidence="1 2" key="1">
    <citation type="journal article" date="2022" name="Genome Biol. Evol.">
        <title>The Spruce Budworm Genome: Reconstructing the Evolutionary History of Antifreeze Proteins.</title>
        <authorList>
            <person name="Beliveau C."/>
            <person name="Gagne P."/>
            <person name="Picq S."/>
            <person name="Vernygora O."/>
            <person name="Keeling C.I."/>
            <person name="Pinkney K."/>
            <person name="Doucet D."/>
            <person name="Wen F."/>
            <person name="Johnston J.S."/>
            <person name="Maaroufi H."/>
            <person name="Boyle B."/>
            <person name="Laroche J."/>
            <person name="Dewar K."/>
            <person name="Juretic N."/>
            <person name="Blackburn G."/>
            <person name="Nisole A."/>
            <person name="Brunet B."/>
            <person name="Brandao M."/>
            <person name="Lumley L."/>
            <person name="Duan J."/>
            <person name="Quan G."/>
            <person name="Lucarotti C.J."/>
            <person name="Roe A.D."/>
            <person name="Sperling F.A.H."/>
            <person name="Levesque R.C."/>
            <person name="Cusson M."/>
        </authorList>
    </citation>
    <scope>NUCLEOTIDE SEQUENCE [LARGE SCALE GENOMIC DNA]</scope>
    <source>
        <strain evidence="1">Glfc:IPQL:Cfum</strain>
    </source>
</reference>
<accession>A0ACC0KVY7</accession>
<organism evidence="1 2">
    <name type="scientific">Choristoneura fumiferana</name>
    <name type="common">Spruce budworm moth</name>
    <name type="synonym">Archips fumiferana</name>
    <dbReference type="NCBI Taxonomy" id="7141"/>
    <lineage>
        <taxon>Eukaryota</taxon>
        <taxon>Metazoa</taxon>
        <taxon>Ecdysozoa</taxon>
        <taxon>Arthropoda</taxon>
        <taxon>Hexapoda</taxon>
        <taxon>Insecta</taxon>
        <taxon>Pterygota</taxon>
        <taxon>Neoptera</taxon>
        <taxon>Endopterygota</taxon>
        <taxon>Lepidoptera</taxon>
        <taxon>Glossata</taxon>
        <taxon>Ditrysia</taxon>
        <taxon>Tortricoidea</taxon>
        <taxon>Tortricidae</taxon>
        <taxon>Tortricinae</taxon>
        <taxon>Choristoneura</taxon>
    </lineage>
</organism>
<dbReference type="Proteomes" id="UP001064048">
    <property type="component" value="Chromosome 15"/>
</dbReference>
<evidence type="ECO:0000313" key="1">
    <source>
        <dbReference type="EMBL" id="KAI8440741.1"/>
    </source>
</evidence>
<keyword evidence="2" id="KW-1185">Reference proteome</keyword>
<protein>
    <submittedName>
        <fullName evidence="1">Uncharacterized protein</fullName>
    </submittedName>
</protein>
<dbReference type="EMBL" id="CM046115">
    <property type="protein sequence ID" value="KAI8440741.1"/>
    <property type="molecule type" value="Genomic_DNA"/>
</dbReference>
<comment type="caution">
    <text evidence="1">The sequence shown here is derived from an EMBL/GenBank/DDBJ whole genome shotgun (WGS) entry which is preliminary data.</text>
</comment>
<name>A0ACC0KVY7_CHOFU</name>
<gene>
    <name evidence="1" type="ORF">MSG28_009080</name>
</gene>
<evidence type="ECO:0000313" key="2">
    <source>
        <dbReference type="Proteomes" id="UP001064048"/>
    </source>
</evidence>
<sequence>MGSACEAAEGAGAEGAEGDKPSPESGAGAGADSLASPRAGAALAGARCALCGAPLALAEGTPKLMECLHSACEPCINAKIEEKQAGRDFCGLAFNQFGHILQSMGEASVQQQRTSYG</sequence>
<proteinExistence type="predicted"/>